<accession>A0A3P6SDX8</accession>
<sequence length="46" mass="5140">MPPSFLPSILAWTPVECESSPSTLVCPQHPHSQRLSTRTVDPCHLR</sequence>
<evidence type="ECO:0000313" key="3">
    <source>
        <dbReference type="Proteomes" id="UP000281553"/>
    </source>
</evidence>
<dbReference type="Proteomes" id="UP000281553">
    <property type="component" value="Unassembled WGS sequence"/>
</dbReference>
<protein>
    <submittedName>
        <fullName evidence="2">Uncharacterized protein</fullName>
    </submittedName>
</protein>
<organism evidence="2 3">
    <name type="scientific">Dibothriocephalus latus</name>
    <name type="common">Fish tapeworm</name>
    <name type="synonym">Diphyllobothrium latum</name>
    <dbReference type="NCBI Taxonomy" id="60516"/>
    <lineage>
        <taxon>Eukaryota</taxon>
        <taxon>Metazoa</taxon>
        <taxon>Spiralia</taxon>
        <taxon>Lophotrochozoa</taxon>
        <taxon>Platyhelminthes</taxon>
        <taxon>Cestoda</taxon>
        <taxon>Eucestoda</taxon>
        <taxon>Diphyllobothriidea</taxon>
        <taxon>Diphyllobothriidae</taxon>
        <taxon>Dibothriocephalus</taxon>
    </lineage>
</organism>
<feature type="region of interest" description="Disordered" evidence="1">
    <location>
        <begin position="24"/>
        <end position="46"/>
    </location>
</feature>
<keyword evidence="3" id="KW-1185">Reference proteome</keyword>
<name>A0A3P6SDX8_DIBLA</name>
<gene>
    <name evidence="2" type="ORF">DILT_LOCUS1913</name>
</gene>
<dbReference type="EMBL" id="UYRU01017076">
    <property type="protein sequence ID" value="VDK52541.1"/>
    <property type="molecule type" value="Genomic_DNA"/>
</dbReference>
<proteinExistence type="predicted"/>
<evidence type="ECO:0000313" key="2">
    <source>
        <dbReference type="EMBL" id="VDK52541.1"/>
    </source>
</evidence>
<evidence type="ECO:0000256" key="1">
    <source>
        <dbReference type="SAM" id="MobiDB-lite"/>
    </source>
</evidence>
<feature type="non-terminal residue" evidence="2">
    <location>
        <position position="46"/>
    </location>
</feature>
<dbReference type="AlphaFoldDB" id="A0A3P6SDX8"/>
<reference evidence="2 3" key="1">
    <citation type="submission" date="2018-11" db="EMBL/GenBank/DDBJ databases">
        <authorList>
            <consortium name="Pathogen Informatics"/>
        </authorList>
    </citation>
    <scope>NUCLEOTIDE SEQUENCE [LARGE SCALE GENOMIC DNA]</scope>
</reference>